<feature type="non-terminal residue" evidence="1">
    <location>
        <position position="130"/>
    </location>
</feature>
<dbReference type="AlphaFoldDB" id="A0A382XBX8"/>
<dbReference type="InterPro" id="IPR019734">
    <property type="entry name" value="TPR_rpt"/>
</dbReference>
<accession>A0A382XBX8</accession>
<protein>
    <submittedName>
        <fullName evidence="1">Uncharacterized protein</fullName>
    </submittedName>
</protein>
<dbReference type="Pfam" id="PF14561">
    <property type="entry name" value="TPR_20"/>
    <property type="match status" value="1"/>
</dbReference>
<proteinExistence type="predicted"/>
<dbReference type="InterPro" id="IPR011990">
    <property type="entry name" value="TPR-like_helical_dom_sf"/>
</dbReference>
<organism evidence="1">
    <name type="scientific">marine metagenome</name>
    <dbReference type="NCBI Taxonomy" id="408172"/>
    <lineage>
        <taxon>unclassified sequences</taxon>
        <taxon>metagenomes</taxon>
        <taxon>ecological metagenomes</taxon>
    </lineage>
</organism>
<gene>
    <name evidence="1" type="ORF">METZ01_LOCUS421541</name>
</gene>
<dbReference type="SUPFAM" id="SSF48452">
    <property type="entry name" value="TPR-like"/>
    <property type="match status" value="1"/>
</dbReference>
<name>A0A382XBX8_9ZZZZ</name>
<reference evidence="1" key="1">
    <citation type="submission" date="2018-05" db="EMBL/GenBank/DDBJ databases">
        <authorList>
            <person name="Lanie J.A."/>
            <person name="Ng W.-L."/>
            <person name="Kazmierczak K.M."/>
            <person name="Andrzejewski T.M."/>
            <person name="Davidsen T.M."/>
            <person name="Wayne K.J."/>
            <person name="Tettelin H."/>
            <person name="Glass J.I."/>
            <person name="Rusch D."/>
            <person name="Podicherti R."/>
            <person name="Tsui H.-C.T."/>
            <person name="Winkler M.E."/>
        </authorList>
    </citation>
    <scope>NUCLEOTIDE SEQUENCE</scope>
</reference>
<dbReference type="SMART" id="SM00028">
    <property type="entry name" value="TPR"/>
    <property type="match status" value="2"/>
</dbReference>
<sequence length="130" mass="14699">MSESSKGPGWTTMKIDPEIFEELGVRDPEETKREMAISKRARQVRKELKDDPKNIDLQLELGRLFIDGGELDEAIKQLKQIIGRDSQSGLAYKLLGTAYAMANHEDEAIRELTRASELFSEDPEVHLNLG</sequence>
<evidence type="ECO:0000313" key="1">
    <source>
        <dbReference type="EMBL" id="SVD68687.1"/>
    </source>
</evidence>
<dbReference type="EMBL" id="UINC01166627">
    <property type="protein sequence ID" value="SVD68687.1"/>
    <property type="molecule type" value="Genomic_DNA"/>
</dbReference>
<dbReference type="Gene3D" id="1.25.40.10">
    <property type="entry name" value="Tetratricopeptide repeat domain"/>
    <property type="match status" value="1"/>
</dbReference>